<keyword evidence="3" id="KW-1003">Cell membrane</keyword>
<dbReference type="PANTHER" id="PTHR48053:SF47">
    <property type="entry name" value="RECEPTOR KINASE-LIKE PROTEIN XA21"/>
    <property type="match status" value="1"/>
</dbReference>
<evidence type="ECO:0000256" key="18">
    <source>
        <dbReference type="ARBA" id="ARBA00047899"/>
    </source>
</evidence>
<name>A0AA38FNC0_TAXCH</name>
<evidence type="ECO:0000256" key="8">
    <source>
        <dbReference type="ARBA" id="ARBA00022692"/>
    </source>
</evidence>
<feature type="non-terminal residue" evidence="21">
    <location>
        <position position="1"/>
    </location>
</feature>
<dbReference type="InterPro" id="IPR003591">
    <property type="entry name" value="Leu-rich_rpt_typical-subtyp"/>
</dbReference>
<dbReference type="OMA" id="SERWEFI"/>
<evidence type="ECO:0000256" key="16">
    <source>
        <dbReference type="ARBA" id="ARBA00023170"/>
    </source>
</evidence>
<feature type="domain" description="Protein kinase" evidence="20">
    <location>
        <begin position="236"/>
        <end position="526"/>
    </location>
</feature>
<accession>A0AA38FNC0</accession>
<evidence type="ECO:0000256" key="11">
    <source>
        <dbReference type="ARBA" id="ARBA00022741"/>
    </source>
</evidence>
<dbReference type="PANTHER" id="PTHR48053">
    <property type="entry name" value="LEUCINE RICH REPEAT FAMILY PROTEIN, EXPRESSED"/>
    <property type="match status" value="1"/>
</dbReference>
<evidence type="ECO:0000256" key="9">
    <source>
        <dbReference type="ARBA" id="ARBA00022729"/>
    </source>
</evidence>
<keyword evidence="7" id="KW-0808">Transferase</keyword>
<comment type="catalytic activity">
    <reaction evidence="18">
        <text>L-threonyl-[protein] + ATP = O-phospho-L-threonyl-[protein] + ADP + H(+)</text>
        <dbReference type="Rhea" id="RHEA:46608"/>
        <dbReference type="Rhea" id="RHEA-COMP:11060"/>
        <dbReference type="Rhea" id="RHEA-COMP:11605"/>
        <dbReference type="ChEBI" id="CHEBI:15378"/>
        <dbReference type="ChEBI" id="CHEBI:30013"/>
        <dbReference type="ChEBI" id="CHEBI:30616"/>
        <dbReference type="ChEBI" id="CHEBI:61977"/>
        <dbReference type="ChEBI" id="CHEBI:456216"/>
        <dbReference type="EC" id="2.7.11.1"/>
    </reaction>
</comment>
<reference evidence="21 22" key="1">
    <citation type="journal article" date="2021" name="Nat. Plants">
        <title>The Taxus genome provides insights into paclitaxel biosynthesis.</title>
        <authorList>
            <person name="Xiong X."/>
            <person name="Gou J."/>
            <person name="Liao Q."/>
            <person name="Li Y."/>
            <person name="Zhou Q."/>
            <person name="Bi G."/>
            <person name="Li C."/>
            <person name="Du R."/>
            <person name="Wang X."/>
            <person name="Sun T."/>
            <person name="Guo L."/>
            <person name="Liang H."/>
            <person name="Lu P."/>
            <person name="Wu Y."/>
            <person name="Zhang Z."/>
            <person name="Ro D.K."/>
            <person name="Shang Y."/>
            <person name="Huang S."/>
            <person name="Yan J."/>
        </authorList>
    </citation>
    <scope>NUCLEOTIDE SEQUENCE [LARGE SCALE GENOMIC DNA]</scope>
    <source>
        <strain evidence="21">Ta-2019</strain>
    </source>
</reference>
<keyword evidence="13" id="KW-0067">ATP-binding</keyword>
<evidence type="ECO:0000256" key="19">
    <source>
        <dbReference type="ARBA" id="ARBA00048679"/>
    </source>
</evidence>
<evidence type="ECO:0000256" key="13">
    <source>
        <dbReference type="ARBA" id="ARBA00022840"/>
    </source>
</evidence>
<keyword evidence="12" id="KW-0418">Kinase</keyword>
<keyword evidence="6" id="KW-0433">Leucine-rich repeat</keyword>
<evidence type="ECO:0000256" key="4">
    <source>
        <dbReference type="ARBA" id="ARBA00022527"/>
    </source>
</evidence>
<comment type="caution">
    <text evidence="21">The sequence shown here is derived from an EMBL/GenBank/DDBJ whole genome shotgun (WGS) entry which is preliminary data.</text>
</comment>
<dbReference type="EMBL" id="JAHRHJ020000008">
    <property type="protein sequence ID" value="KAH9306493.1"/>
    <property type="molecule type" value="Genomic_DNA"/>
</dbReference>
<dbReference type="Gene3D" id="1.10.510.10">
    <property type="entry name" value="Transferase(Phosphotransferase) domain 1"/>
    <property type="match status" value="1"/>
</dbReference>
<proteinExistence type="predicted"/>
<evidence type="ECO:0000313" key="22">
    <source>
        <dbReference type="Proteomes" id="UP000824469"/>
    </source>
</evidence>
<dbReference type="SMART" id="SM00369">
    <property type="entry name" value="LRR_TYP"/>
    <property type="match status" value="2"/>
</dbReference>
<dbReference type="Pfam" id="PF00560">
    <property type="entry name" value="LRR_1"/>
    <property type="match status" value="1"/>
</dbReference>
<evidence type="ECO:0000259" key="20">
    <source>
        <dbReference type="PROSITE" id="PS50011"/>
    </source>
</evidence>
<evidence type="ECO:0000256" key="14">
    <source>
        <dbReference type="ARBA" id="ARBA00022989"/>
    </source>
</evidence>
<evidence type="ECO:0000256" key="6">
    <source>
        <dbReference type="ARBA" id="ARBA00022614"/>
    </source>
</evidence>
<dbReference type="AlphaFoldDB" id="A0AA38FNC0"/>
<evidence type="ECO:0000256" key="2">
    <source>
        <dbReference type="ARBA" id="ARBA00012513"/>
    </source>
</evidence>
<keyword evidence="17" id="KW-0325">Glycoprotein</keyword>
<dbReference type="FunFam" id="1.10.510.10:FF:000358">
    <property type="entry name" value="Putative leucine-rich repeat receptor-like serine/threonine-protein kinase"/>
    <property type="match status" value="1"/>
</dbReference>
<dbReference type="InterPro" id="IPR001245">
    <property type="entry name" value="Ser-Thr/Tyr_kinase_cat_dom"/>
</dbReference>
<protein>
    <recommendedName>
        <fullName evidence="2">non-specific serine/threonine protein kinase</fullName>
        <ecNumber evidence="2">2.7.11.1</ecNumber>
    </recommendedName>
</protein>
<comment type="catalytic activity">
    <reaction evidence="19">
        <text>L-seryl-[protein] + ATP = O-phospho-L-seryl-[protein] + ADP + H(+)</text>
        <dbReference type="Rhea" id="RHEA:17989"/>
        <dbReference type="Rhea" id="RHEA-COMP:9863"/>
        <dbReference type="Rhea" id="RHEA-COMP:11604"/>
        <dbReference type="ChEBI" id="CHEBI:15378"/>
        <dbReference type="ChEBI" id="CHEBI:29999"/>
        <dbReference type="ChEBI" id="CHEBI:30616"/>
        <dbReference type="ChEBI" id="CHEBI:83421"/>
        <dbReference type="ChEBI" id="CHEBI:456216"/>
        <dbReference type="EC" id="2.7.11.1"/>
    </reaction>
</comment>
<comment type="subcellular location">
    <subcellularLocation>
        <location evidence="1">Cell membrane</location>
        <topology evidence="1">Single-pass membrane protein</topology>
    </subcellularLocation>
</comment>
<evidence type="ECO:0000256" key="12">
    <source>
        <dbReference type="ARBA" id="ARBA00022777"/>
    </source>
</evidence>
<dbReference type="GO" id="GO:0004674">
    <property type="term" value="F:protein serine/threonine kinase activity"/>
    <property type="evidence" value="ECO:0007669"/>
    <property type="project" value="UniProtKB-KW"/>
</dbReference>
<dbReference type="Pfam" id="PF07714">
    <property type="entry name" value="PK_Tyr_Ser-Thr"/>
    <property type="match status" value="1"/>
</dbReference>
<dbReference type="GO" id="GO:0005886">
    <property type="term" value="C:plasma membrane"/>
    <property type="evidence" value="ECO:0007669"/>
    <property type="project" value="UniProtKB-SubCell"/>
</dbReference>
<organism evidence="21 22">
    <name type="scientific">Taxus chinensis</name>
    <name type="common">Chinese yew</name>
    <name type="synonym">Taxus wallichiana var. chinensis</name>
    <dbReference type="NCBI Taxonomy" id="29808"/>
    <lineage>
        <taxon>Eukaryota</taxon>
        <taxon>Viridiplantae</taxon>
        <taxon>Streptophyta</taxon>
        <taxon>Embryophyta</taxon>
        <taxon>Tracheophyta</taxon>
        <taxon>Spermatophyta</taxon>
        <taxon>Pinopsida</taxon>
        <taxon>Pinidae</taxon>
        <taxon>Conifers II</taxon>
        <taxon>Cupressales</taxon>
        <taxon>Taxaceae</taxon>
        <taxon>Taxus</taxon>
    </lineage>
</organism>
<dbReference type="PROSITE" id="PS50011">
    <property type="entry name" value="PROTEIN_KINASE_DOM"/>
    <property type="match status" value="1"/>
</dbReference>
<keyword evidence="8" id="KW-0812">Transmembrane</keyword>
<keyword evidence="9" id="KW-0732">Signal</keyword>
<keyword evidence="14" id="KW-1133">Transmembrane helix</keyword>
<keyword evidence="22" id="KW-1185">Reference proteome</keyword>
<dbReference type="Proteomes" id="UP000824469">
    <property type="component" value="Unassembled WGS sequence"/>
</dbReference>
<evidence type="ECO:0000256" key="10">
    <source>
        <dbReference type="ARBA" id="ARBA00022737"/>
    </source>
</evidence>
<dbReference type="Gene3D" id="3.30.200.20">
    <property type="entry name" value="Phosphorylase Kinase, domain 1"/>
    <property type="match status" value="1"/>
</dbReference>
<dbReference type="InterPro" id="IPR051716">
    <property type="entry name" value="Plant_RL_S/T_kinase"/>
</dbReference>
<evidence type="ECO:0000256" key="5">
    <source>
        <dbReference type="ARBA" id="ARBA00022553"/>
    </source>
</evidence>
<keyword evidence="15" id="KW-0472">Membrane</keyword>
<evidence type="ECO:0000256" key="15">
    <source>
        <dbReference type="ARBA" id="ARBA00023136"/>
    </source>
</evidence>
<evidence type="ECO:0000256" key="7">
    <source>
        <dbReference type="ARBA" id="ARBA00022679"/>
    </source>
</evidence>
<dbReference type="PROSITE" id="PS00108">
    <property type="entry name" value="PROTEIN_KINASE_ST"/>
    <property type="match status" value="1"/>
</dbReference>
<keyword evidence="16" id="KW-0675">Receptor</keyword>
<evidence type="ECO:0000256" key="3">
    <source>
        <dbReference type="ARBA" id="ARBA00022475"/>
    </source>
</evidence>
<gene>
    <name evidence="21" type="ORF">KI387_010897</name>
</gene>
<dbReference type="FunFam" id="3.80.10.10:FF:000041">
    <property type="entry name" value="LRR receptor-like serine/threonine-protein kinase ERECTA"/>
    <property type="match status" value="1"/>
</dbReference>
<dbReference type="GO" id="GO:0005524">
    <property type="term" value="F:ATP binding"/>
    <property type="evidence" value="ECO:0007669"/>
    <property type="project" value="UniProtKB-KW"/>
</dbReference>
<dbReference type="SUPFAM" id="SSF52058">
    <property type="entry name" value="L domain-like"/>
    <property type="match status" value="1"/>
</dbReference>
<dbReference type="Gene3D" id="3.80.10.10">
    <property type="entry name" value="Ribonuclease Inhibitor"/>
    <property type="match status" value="1"/>
</dbReference>
<evidence type="ECO:0000313" key="21">
    <source>
        <dbReference type="EMBL" id="KAH9306493.1"/>
    </source>
</evidence>
<dbReference type="Pfam" id="PF13855">
    <property type="entry name" value="LRR_8"/>
    <property type="match status" value="1"/>
</dbReference>
<dbReference type="CDD" id="cd14066">
    <property type="entry name" value="STKc_IRAK"/>
    <property type="match status" value="1"/>
</dbReference>
<dbReference type="InterPro" id="IPR001611">
    <property type="entry name" value="Leu-rich_rpt"/>
</dbReference>
<dbReference type="InterPro" id="IPR032675">
    <property type="entry name" value="LRR_dom_sf"/>
</dbReference>
<dbReference type="EC" id="2.7.11.1" evidence="2"/>
<dbReference type="InterPro" id="IPR011009">
    <property type="entry name" value="Kinase-like_dom_sf"/>
</dbReference>
<evidence type="ECO:0000256" key="17">
    <source>
        <dbReference type="ARBA" id="ARBA00023180"/>
    </source>
</evidence>
<sequence length="557" mass="61010">MDNVITGPIPSTIKRLTKLERLYLGGNQLQGSIPVDALGKGLGLLSLSFNQLSGQIPDALGDLPQLRRLQLDHNQFHGGIPVNLGNSVTLELVDLSHNKLTGNIPPQVAGLQNLQFYFNVSWNSLRGSLPAEIGEIPKTGHFANITASSFRGNPGLCGQWILSLPVCPSTGSSGGHWHFHKLLKYITSVISFLVVYSFYISFLYKYFLGEQNVELFIEFPHPRVSYKELSTATNGFGKGNLLGVGSVGSVYKGVLDNGTLIAVKALNLQNDAAHKSFNIECQVLGKARHRNVIKVITACSNLDFKGLVFEFMSNGNLEKHLHCDAGKCNIGGVCKMNLQTRLQIAMDIARGLAYLHHDCAIQVVHCDLKPNNVLLDFYMTAHVADFGNSQILSQNSMHSFSSSTTLKGALGYIAPEYGVGARISTKGDVYSYGILLLEMITRKKPTHQMFVDGLSLRMWVSRAFPNKISEVVDDSLLQCNGAVTDATSNCLIQLVRVALLCTKGSPKDRPSMAQVVELLESIEEMFGGSRLESKYQSDPYQMLSNTRWAGNLIMAVK</sequence>
<keyword evidence="5" id="KW-0597">Phosphoprotein</keyword>
<dbReference type="SMART" id="SM00220">
    <property type="entry name" value="S_TKc"/>
    <property type="match status" value="1"/>
</dbReference>
<dbReference type="InterPro" id="IPR008271">
    <property type="entry name" value="Ser/Thr_kinase_AS"/>
</dbReference>
<dbReference type="SUPFAM" id="SSF56112">
    <property type="entry name" value="Protein kinase-like (PK-like)"/>
    <property type="match status" value="1"/>
</dbReference>
<keyword evidence="10" id="KW-0677">Repeat</keyword>
<keyword evidence="4" id="KW-0723">Serine/threonine-protein kinase</keyword>
<dbReference type="InterPro" id="IPR000719">
    <property type="entry name" value="Prot_kinase_dom"/>
</dbReference>
<dbReference type="FunFam" id="3.30.200.20:FF:000661">
    <property type="entry name" value="Serine-threonine protein kinase plant-type"/>
    <property type="match status" value="1"/>
</dbReference>
<keyword evidence="11" id="KW-0547">Nucleotide-binding</keyword>
<evidence type="ECO:0000256" key="1">
    <source>
        <dbReference type="ARBA" id="ARBA00004162"/>
    </source>
</evidence>